<evidence type="ECO:0000313" key="3">
    <source>
        <dbReference type="Proteomes" id="UP000596329"/>
    </source>
</evidence>
<organism evidence="2 3">
    <name type="scientific">Flavobacterium psychrophilum</name>
    <dbReference type="NCBI Taxonomy" id="96345"/>
    <lineage>
        <taxon>Bacteria</taxon>
        <taxon>Pseudomonadati</taxon>
        <taxon>Bacteroidota</taxon>
        <taxon>Flavobacteriia</taxon>
        <taxon>Flavobacteriales</taxon>
        <taxon>Flavobacteriaceae</taxon>
        <taxon>Flavobacterium</taxon>
    </lineage>
</organism>
<dbReference type="EMBL" id="CP059075">
    <property type="protein sequence ID" value="QRE03328.1"/>
    <property type="molecule type" value="Genomic_DNA"/>
</dbReference>
<feature type="coiled-coil region" evidence="1">
    <location>
        <begin position="127"/>
        <end position="154"/>
    </location>
</feature>
<dbReference type="Proteomes" id="UP000596329">
    <property type="component" value="Chromosome"/>
</dbReference>
<dbReference type="RefSeq" id="WP_081249545.1">
    <property type="nucleotide sequence ID" value="NZ_CP059075.1"/>
</dbReference>
<accession>A0A7U2NE97</accession>
<evidence type="ECO:0000256" key="1">
    <source>
        <dbReference type="SAM" id="Coils"/>
    </source>
</evidence>
<sequence length="176" mass="20382">MTEVDRVKLAVKTLISLGVAKNQEEIGKLMGYSNKSSFSQVLNGIVPLPDKFIDKLCRLDKRLRRDWIVNEFGHILIKNNNSKQVYIDKNIDTYDKEEGRGVEIKKTHPYNNNFQYRELAESRLETINTKDKLIEVLEKNIIQLEAQLNTLTQNKSFKRGEMNSEEISTGSDYENV</sequence>
<name>A0A7U2NE97_FLAPS</name>
<keyword evidence="1" id="KW-0175">Coiled coil</keyword>
<protein>
    <submittedName>
        <fullName evidence="2">Uncharacterized protein</fullName>
    </submittedName>
</protein>
<dbReference type="AlphaFoldDB" id="A0A7U2NE97"/>
<evidence type="ECO:0000313" key="2">
    <source>
        <dbReference type="EMBL" id="QRE03328.1"/>
    </source>
</evidence>
<reference evidence="2 3" key="1">
    <citation type="submission" date="2020-07" db="EMBL/GenBank/DDBJ databases">
        <title>Genomic characterization of Flavobacterium psychrophilum strains.</title>
        <authorList>
            <person name="Castillo D."/>
            <person name="Jorgensen J."/>
            <person name="Middelboe M."/>
        </authorList>
    </citation>
    <scope>NUCLEOTIDE SEQUENCE [LARGE SCALE GENOMIC DNA]</scope>
    <source>
        <strain evidence="2 3">FPS-R7</strain>
    </source>
</reference>
<gene>
    <name evidence="2" type="ORF">H0H26_10535</name>
</gene>
<proteinExistence type="predicted"/>